<dbReference type="EMBL" id="FTOV01000001">
    <property type="protein sequence ID" value="SIS63192.1"/>
    <property type="molecule type" value="Genomic_DNA"/>
</dbReference>
<evidence type="ECO:0000313" key="2">
    <source>
        <dbReference type="Proteomes" id="UP000185781"/>
    </source>
</evidence>
<organism evidence="1 2">
    <name type="scientific">Chryseobacterium gambrini</name>
    <dbReference type="NCBI Taxonomy" id="373672"/>
    <lineage>
        <taxon>Bacteria</taxon>
        <taxon>Pseudomonadati</taxon>
        <taxon>Bacteroidota</taxon>
        <taxon>Flavobacteriia</taxon>
        <taxon>Flavobacteriales</taxon>
        <taxon>Weeksellaceae</taxon>
        <taxon>Chryseobacterium group</taxon>
        <taxon>Chryseobacterium</taxon>
    </lineage>
</organism>
<gene>
    <name evidence="1" type="ORF">SAMN05421785_101628</name>
</gene>
<accession>A0A1N7KNK2</accession>
<proteinExistence type="predicted"/>
<dbReference type="Proteomes" id="UP000185781">
    <property type="component" value="Unassembled WGS sequence"/>
</dbReference>
<dbReference type="RefSeq" id="WP_076390435.1">
    <property type="nucleotide sequence ID" value="NZ_FTOV01000001.1"/>
</dbReference>
<name>A0A1N7KNK2_9FLAO</name>
<sequence>MYAITKKIQIVKKAVVSKNTFINDEISPSAELKFICCNCTHENLVKITPYESGFPVFQLYHENKILSINNLLNNSMIKETQKNMIHVGEFTFNDLPTLYFGTDCESCATKYIGIFSYGEKQPGLEILSVSGIWEYAEA</sequence>
<dbReference type="AlphaFoldDB" id="A0A1N7KNK2"/>
<evidence type="ECO:0000313" key="1">
    <source>
        <dbReference type="EMBL" id="SIS63192.1"/>
    </source>
</evidence>
<reference evidence="1 2" key="1">
    <citation type="submission" date="2017-01" db="EMBL/GenBank/DDBJ databases">
        <authorList>
            <person name="Mah S.A."/>
            <person name="Swanson W.J."/>
            <person name="Moy G.W."/>
            <person name="Vacquier V.D."/>
        </authorList>
    </citation>
    <scope>NUCLEOTIDE SEQUENCE [LARGE SCALE GENOMIC DNA]</scope>
    <source>
        <strain evidence="1 2">DSM 18014</strain>
    </source>
</reference>
<dbReference type="STRING" id="373672.SAMN05421785_101628"/>
<dbReference type="OrthoDB" id="1271946at2"/>
<protein>
    <submittedName>
        <fullName evidence="1">Uncharacterized protein</fullName>
    </submittedName>
</protein>